<dbReference type="OrthoDB" id="4590407at2759"/>
<dbReference type="PIR" id="T51010">
    <property type="entry name" value="T51010"/>
</dbReference>
<dbReference type="Proteomes" id="UP000001805">
    <property type="component" value="Chromosome 6, Linkage Group II"/>
</dbReference>
<dbReference type="PaxDb" id="5141-EFNCRP00000006560"/>
<evidence type="ECO:0000313" key="3">
    <source>
        <dbReference type="Proteomes" id="UP000001805"/>
    </source>
</evidence>
<protein>
    <submittedName>
        <fullName evidence="2">Uncharacterized protein</fullName>
    </submittedName>
</protein>
<dbReference type="RefSeq" id="XP_963460.1">
    <property type="nucleotide sequence ID" value="XM_958367.1"/>
</dbReference>
<dbReference type="InParanoid" id="Q1K8Q7"/>
<feature type="compositionally biased region" description="Basic residues" evidence="1">
    <location>
        <begin position="201"/>
        <end position="214"/>
    </location>
</feature>
<evidence type="ECO:0000313" key="2">
    <source>
        <dbReference type="EMBL" id="EAA34224.1"/>
    </source>
</evidence>
<evidence type="ECO:0000256" key="1">
    <source>
        <dbReference type="SAM" id="MobiDB-lite"/>
    </source>
</evidence>
<dbReference type="EMBL" id="CM002237">
    <property type="protein sequence ID" value="EAA34224.1"/>
    <property type="molecule type" value="Genomic_DNA"/>
</dbReference>
<feature type="compositionally biased region" description="Basic and acidic residues" evidence="1">
    <location>
        <begin position="252"/>
        <end position="267"/>
    </location>
</feature>
<organism evidence="2 3">
    <name type="scientific">Neurospora crassa (strain ATCC 24698 / 74-OR23-1A / CBS 708.71 / DSM 1257 / FGSC 987)</name>
    <dbReference type="NCBI Taxonomy" id="367110"/>
    <lineage>
        <taxon>Eukaryota</taxon>
        <taxon>Fungi</taxon>
        <taxon>Dikarya</taxon>
        <taxon>Ascomycota</taxon>
        <taxon>Pezizomycotina</taxon>
        <taxon>Sordariomycetes</taxon>
        <taxon>Sordariomycetidae</taxon>
        <taxon>Sordariales</taxon>
        <taxon>Sordariaceae</taxon>
        <taxon>Neurospora</taxon>
    </lineage>
</organism>
<dbReference type="OMA" id="SFKKMWP"/>
<accession>Q1K8Q7</accession>
<sequence>MAPKSAPVGDTAYTINGVTMTASDMKLIFGILNSLTAPIEADMDAAAAFAGYTVGSFKKMWPTLKKKCNIDSVSGTKQTSSSSATPAATTAEDDSGEVVATPKKTPGGRGARGRPPANKKVPLTEEAGGGPSPLTPGGVPAGMKALSVADADAGSEETPETPSKSIFGGGGMNTSTSAKKRTAADAADADPDADLMDQTPAKKKPARKPRVTAKQKREAAAAAAAAAAEAAAAETAAETAAATSDAAAAGSDGDKNIDVAMKDDHGGSDSGEV</sequence>
<gene>
    <name evidence="2" type="ORF">NCU05469</name>
</gene>
<dbReference type="KEGG" id="ncr:NCU05469"/>
<reference evidence="2 3" key="1">
    <citation type="journal article" date="2003" name="Nature">
        <title>The genome sequence of the filamentous fungus Neurospora crassa.</title>
        <authorList>
            <person name="Galagan J.E."/>
            <person name="Calvo S.E."/>
            <person name="Borkovich K.A."/>
            <person name="Selker E.U."/>
            <person name="Read N.D."/>
            <person name="Jaffe D."/>
            <person name="FitzHugh W."/>
            <person name="Ma L.J."/>
            <person name="Smirnov S."/>
            <person name="Purcell S."/>
            <person name="Rehman B."/>
            <person name="Elkins T."/>
            <person name="Engels R."/>
            <person name="Wang S."/>
            <person name="Nielsen C.B."/>
            <person name="Butler J."/>
            <person name="Endrizzi M."/>
            <person name="Qui D."/>
            <person name="Ianakiev P."/>
            <person name="Bell-Pedersen D."/>
            <person name="Nelson M.A."/>
            <person name="Werner-Washburne M."/>
            <person name="Selitrennikoff C.P."/>
            <person name="Kinsey J.A."/>
            <person name="Braun E.L."/>
            <person name="Zelter A."/>
            <person name="Schulte U."/>
            <person name="Kothe G.O."/>
            <person name="Jedd G."/>
            <person name="Mewes W."/>
            <person name="Staben C."/>
            <person name="Marcotte E."/>
            <person name="Greenberg D."/>
            <person name="Roy A."/>
            <person name="Foley K."/>
            <person name="Naylor J."/>
            <person name="Stange-Thomann N."/>
            <person name="Barrett R."/>
            <person name="Gnerre S."/>
            <person name="Kamal M."/>
            <person name="Kamvysselis M."/>
            <person name="Mauceli E."/>
            <person name="Bielke C."/>
            <person name="Rudd S."/>
            <person name="Frishman D."/>
            <person name="Krystofova S."/>
            <person name="Rasmussen C."/>
            <person name="Metzenberg R.L."/>
            <person name="Perkins D.D."/>
            <person name="Kroken S."/>
            <person name="Cogoni C."/>
            <person name="Macino G."/>
            <person name="Catcheside D."/>
            <person name="Li W."/>
            <person name="Pratt R.J."/>
            <person name="Osmani S.A."/>
            <person name="DeSouza C.P."/>
            <person name="Glass L."/>
            <person name="Orbach M.J."/>
            <person name="Berglund J.A."/>
            <person name="Voelker R."/>
            <person name="Yarden O."/>
            <person name="Plamann M."/>
            <person name="Seiler S."/>
            <person name="Dunlap J."/>
            <person name="Radford A."/>
            <person name="Aramayo R."/>
            <person name="Natvig D.O."/>
            <person name="Alex L.A."/>
            <person name="Mannhaupt G."/>
            <person name="Ebbole D.J."/>
            <person name="Freitag M."/>
            <person name="Paulsen I."/>
            <person name="Sachs M.S."/>
            <person name="Lander E.S."/>
            <person name="Nusbaum C."/>
            <person name="Birren B."/>
        </authorList>
    </citation>
    <scope>NUCLEOTIDE SEQUENCE [LARGE SCALE GENOMIC DNA]</scope>
    <source>
        <strain evidence="3">ATCC 24698 / 74-OR23-1A / CBS 708.71 / DSM 1257 / FGSC 987</strain>
    </source>
</reference>
<dbReference type="AlphaFoldDB" id="Q1K8Q7"/>
<feature type="compositionally biased region" description="Low complexity" evidence="1">
    <location>
        <begin position="220"/>
        <end position="249"/>
    </location>
</feature>
<feature type="region of interest" description="Disordered" evidence="1">
    <location>
        <begin position="72"/>
        <end position="273"/>
    </location>
</feature>
<keyword evidence="3" id="KW-1185">Reference proteome</keyword>
<dbReference type="HOGENOM" id="CLU_970333_0_0_1"/>
<dbReference type="GeneID" id="3879619"/>
<feature type="compositionally biased region" description="Low complexity" evidence="1">
    <location>
        <begin position="72"/>
        <end position="90"/>
    </location>
</feature>
<proteinExistence type="predicted"/>
<dbReference type="VEuPathDB" id="FungiDB:NCU05469"/>
<name>Q1K8Q7_NEUCR</name>
<dbReference type="SMR" id="Q1K8Q7"/>
<dbReference type="STRING" id="367110.Q1K8Q7"/>